<keyword evidence="5" id="KW-1185">Reference proteome</keyword>
<proteinExistence type="predicted"/>
<gene>
    <name evidence="4" type="ORF">BAE44_0024317</name>
</gene>
<feature type="chain" id="PRO_5009187235" description="Neprosin PEP catalytic domain-containing protein" evidence="2">
    <location>
        <begin position="22"/>
        <end position="487"/>
    </location>
</feature>
<evidence type="ECO:0000313" key="4">
    <source>
        <dbReference type="EMBL" id="OEL14664.1"/>
    </source>
</evidence>
<comment type="caution">
    <text evidence="4">The sequence shown here is derived from an EMBL/GenBank/DDBJ whole genome shotgun (WGS) entry which is preliminary data.</text>
</comment>
<dbReference type="Proteomes" id="UP000095767">
    <property type="component" value="Unassembled WGS sequence"/>
</dbReference>
<dbReference type="OrthoDB" id="693243at2759"/>
<evidence type="ECO:0000313" key="5">
    <source>
        <dbReference type="Proteomes" id="UP000095767"/>
    </source>
</evidence>
<dbReference type="Pfam" id="PF03080">
    <property type="entry name" value="Neprosin"/>
    <property type="match status" value="1"/>
</dbReference>
<protein>
    <recommendedName>
        <fullName evidence="3">Neprosin PEP catalytic domain-containing protein</fullName>
    </recommendedName>
</protein>
<dbReference type="AlphaFoldDB" id="A0A1E5UP79"/>
<keyword evidence="2" id="KW-0732">Signal</keyword>
<feature type="domain" description="Neprosin PEP catalytic" evidence="3">
    <location>
        <begin position="228"/>
        <end position="486"/>
    </location>
</feature>
<feature type="compositionally biased region" description="Polar residues" evidence="1">
    <location>
        <begin position="201"/>
        <end position="210"/>
    </location>
</feature>
<evidence type="ECO:0000256" key="2">
    <source>
        <dbReference type="SAM" id="SignalP"/>
    </source>
</evidence>
<reference evidence="4 5" key="1">
    <citation type="submission" date="2016-09" db="EMBL/GenBank/DDBJ databases">
        <title>The draft genome of Dichanthelium oligosanthes: A C3 panicoid grass species.</title>
        <authorList>
            <person name="Studer A.J."/>
            <person name="Schnable J.C."/>
            <person name="Brutnell T.P."/>
        </authorList>
    </citation>
    <scope>NUCLEOTIDE SEQUENCE [LARGE SCALE GENOMIC DNA]</scope>
    <source>
        <strain evidence="5">cv. Kellogg 1175</strain>
        <tissue evidence="4">Leaf</tissue>
    </source>
</reference>
<feature type="region of interest" description="Disordered" evidence="1">
    <location>
        <begin position="199"/>
        <end position="218"/>
    </location>
</feature>
<dbReference type="EMBL" id="LWDX02069287">
    <property type="protein sequence ID" value="OEL14664.1"/>
    <property type="molecule type" value="Genomic_DNA"/>
</dbReference>
<feature type="signal peptide" evidence="2">
    <location>
        <begin position="1"/>
        <end position="21"/>
    </location>
</feature>
<dbReference type="InterPro" id="IPR005162">
    <property type="entry name" value="Retrotrans_gag_dom"/>
</dbReference>
<dbReference type="PANTHER" id="PTHR31589:SF243">
    <property type="entry name" value="OS12G0490566 PROTEIN"/>
    <property type="match status" value="1"/>
</dbReference>
<dbReference type="PROSITE" id="PS52045">
    <property type="entry name" value="NEPROSIN_PEP_CD"/>
    <property type="match status" value="1"/>
</dbReference>
<dbReference type="PANTHER" id="PTHR31589">
    <property type="entry name" value="PROTEIN, PUTATIVE (DUF239)-RELATED-RELATED"/>
    <property type="match status" value="1"/>
</dbReference>
<accession>A0A1E5UP79</accession>
<dbReference type="STRING" id="888268.A0A1E5UP79"/>
<sequence>MFTLLSIICVLYNVFSSGLQADGFDGKTGCIDLGCNGFVQKNCAPITPGDTLELVNGQAKISLKIFKVHSYYTLSMRNPSRPLDHQKLIYLESTLDSVRTIPAEHNSDSTENHPDSKVVSNDNAFVEPEAQPKVTPSTSIVQKHQDEVAEVLGLPEGLGLFFATTSKGEIIYCTSSEYYSGSRLVNVIIDGLPYHEGRPLDNSTQLQDPTSSSSSSHLSGEVFMATGDLVEGHHNPIVQSIREKSWLAKFKPANIDKFNGKQNPEQWLHLYSTAVQAAGGNNDDKVNYFPVALSDSPLQWLQQLPKNSIDSWDTLTKLFMSTFHGNWAKPPGLTELKTCKQKQNETIRSYNRRFFEARSTMINLTDKENKDDGDWWLHFGKDINNLHPVGFWPKKLFNKMEDHANKITWGGYARCYGVNPSPPMGNGQWPGKSSASIQDIQFVDTSGQGYAVPAWALKGYSNKKECYQASPFMNNMFYYGGPGGCRN</sequence>
<organism evidence="4 5">
    <name type="scientific">Dichanthelium oligosanthes</name>
    <dbReference type="NCBI Taxonomy" id="888268"/>
    <lineage>
        <taxon>Eukaryota</taxon>
        <taxon>Viridiplantae</taxon>
        <taxon>Streptophyta</taxon>
        <taxon>Embryophyta</taxon>
        <taxon>Tracheophyta</taxon>
        <taxon>Spermatophyta</taxon>
        <taxon>Magnoliopsida</taxon>
        <taxon>Liliopsida</taxon>
        <taxon>Poales</taxon>
        <taxon>Poaceae</taxon>
        <taxon>PACMAD clade</taxon>
        <taxon>Panicoideae</taxon>
        <taxon>Panicodae</taxon>
        <taxon>Paniceae</taxon>
        <taxon>Dichantheliinae</taxon>
        <taxon>Dichanthelium</taxon>
    </lineage>
</organism>
<evidence type="ECO:0000259" key="3">
    <source>
        <dbReference type="PROSITE" id="PS52045"/>
    </source>
</evidence>
<dbReference type="InterPro" id="IPR053168">
    <property type="entry name" value="Glutamic_endopeptidase"/>
</dbReference>
<dbReference type="InterPro" id="IPR004314">
    <property type="entry name" value="Neprosin"/>
</dbReference>
<evidence type="ECO:0000256" key="1">
    <source>
        <dbReference type="SAM" id="MobiDB-lite"/>
    </source>
</evidence>
<name>A0A1E5UP79_9POAL</name>
<dbReference type="Pfam" id="PF03732">
    <property type="entry name" value="Retrotrans_gag"/>
    <property type="match status" value="1"/>
</dbReference>